<dbReference type="PANTHER" id="PTHR34591:SF39">
    <property type="entry name" value="F-BOX DOMAIN-CONTAINING PROTEIN"/>
    <property type="match status" value="1"/>
</dbReference>
<protein>
    <recommendedName>
        <fullName evidence="3">F-box domain-containing protein</fullName>
    </recommendedName>
</protein>
<reference evidence="1" key="1">
    <citation type="submission" date="2023-07" db="EMBL/GenBank/DDBJ databases">
        <title>A chromosome-level genome assembly of Lolium multiflorum.</title>
        <authorList>
            <person name="Chen Y."/>
            <person name="Copetti D."/>
            <person name="Kolliker R."/>
            <person name="Studer B."/>
        </authorList>
    </citation>
    <scope>NUCLEOTIDE SEQUENCE</scope>
    <source>
        <strain evidence="1">02402/16</strain>
        <tissue evidence="1">Leaf</tissue>
    </source>
</reference>
<dbReference type="AlphaFoldDB" id="A0AAD8VL76"/>
<evidence type="ECO:0008006" key="3">
    <source>
        <dbReference type="Google" id="ProtNLM"/>
    </source>
</evidence>
<gene>
    <name evidence="1" type="ORF">QYE76_035480</name>
</gene>
<proteinExistence type="predicted"/>
<name>A0AAD8VL76_LOLMU</name>
<dbReference type="InterPro" id="IPR036047">
    <property type="entry name" value="F-box-like_dom_sf"/>
</dbReference>
<sequence length="205" mass="23274">MDHTEELAEDALAAILGRLRPRDLAASRCVRKAWRAIVDARRLLLPHLLPHSVEGIFANCSDYNHENYHEYHRPHFLGRPSMQHPGVDYGNLHFLPGYTDEDYAAAIVDQCNGLLLYDYERELCVVNPATRWWERLPADTAFYGECCASYLAFDPAVSPHYEVFSIPPKDLGLFDLSDCKPAKVPPEELVEENFTNLTGSEVGRD</sequence>
<dbReference type="Proteomes" id="UP001231189">
    <property type="component" value="Unassembled WGS sequence"/>
</dbReference>
<dbReference type="EMBL" id="JAUUTY010000007">
    <property type="protein sequence ID" value="KAK1611807.1"/>
    <property type="molecule type" value="Genomic_DNA"/>
</dbReference>
<organism evidence="1 2">
    <name type="scientific">Lolium multiflorum</name>
    <name type="common">Italian ryegrass</name>
    <name type="synonym">Lolium perenne subsp. multiflorum</name>
    <dbReference type="NCBI Taxonomy" id="4521"/>
    <lineage>
        <taxon>Eukaryota</taxon>
        <taxon>Viridiplantae</taxon>
        <taxon>Streptophyta</taxon>
        <taxon>Embryophyta</taxon>
        <taxon>Tracheophyta</taxon>
        <taxon>Spermatophyta</taxon>
        <taxon>Magnoliopsida</taxon>
        <taxon>Liliopsida</taxon>
        <taxon>Poales</taxon>
        <taxon>Poaceae</taxon>
        <taxon>BOP clade</taxon>
        <taxon>Pooideae</taxon>
        <taxon>Poodae</taxon>
        <taxon>Poeae</taxon>
        <taxon>Poeae Chloroplast Group 2 (Poeae type)</taxon>
        <taxon>Loliodinae</taxon>
        <taxon>Loliinae</taxon>
        <taxon>Lolium</taxon>
    </lineage>
</organism>
<keyword evidence="2" id="KW-1185">Reference proteome</keyword>
<evidence type="ECO:0000313" key="1">
    <source>
        <dbReference type="EMBL" id="KAK1611807.1"/>
    </source>
</evidence>
<dbReference type="SUPFAM" id="SSF81383">
    <property type="entry name" value="F-box domain"/>
    <property type="match status" value="1"/>
</dbReference>
<dbReference type="PANTHER" id="PTHR34591">
    <property type="entry name" value="OS03G0653100 PROTEIN-RELATED"/>
    <property type="match status" value="1"/>
</dbReference>
<comment type="caution">
    <text evidence="1">The sequence shown here is derived from an EMBL/GenBank/DDBJ whole genome shotgun (WGS) entry which is preliminary data.</text>
</comment>
<evidence type="ECO:0000313" key="2">
    <source>
        <dbReference type="Proteomes" id="UP001231189"/>
    </source>
</evidence>
<accession>A0AAD8VL76</accession>